<dbReference type="Gene3D" id="3.20.20.100">
    <property type="entry name" value="NADP-dependent oxidoreductase domain"/>
    <property type="match status" value="1"/>
</dbReference>
<dbReference type="RefSeq" id="WP_067760808.1">
    <property type="nucleotide sequence ID" value="NZ_CP015772.1"/>
</dbReference>
<dbReference type="OrthoDB" id="9773828at2"/>
<evidence type="ECO:0000259" key="1">
    <source>
        <dbReference type="Pfam" id="PF00248"/>
    </source>
</evidence>
<dbReference type="Proteomes" id="UP000077667">
    <property type="component" value="Chromosome"/>
</dbReference>
<dbReference type="CDD" id="cd19152">
    <property type="entry name" value="AKR_AKR15A"/>
    <property type="match status" value="1"/>
</dbReference>
<dbReference type="KEGG" id="nia:A8C56_22240"/>
<proteinExistence type="predicted"/>
<dbReference type="Pfam" id="PF00248">
    <property type="entry name" value="Aldo_ket_red"/>
    <property type="match status" value="1"/>
</dbReference>
<keyword evidence="3" id="KW-1185">Reference proteome</keyword>
<dbReference type="EMBL" id="CP015772">
    <property type="protein sequence ID" value="ANH83340.1"/>
    <property type="molecule type" value="Genomic_DNA"/>
</dbReference>
<organism evidence="2 3">
    <name type="scientific">Niabella ginsenosidivorans</name>
    <dbReference type="NCBI Taxonomy" id="1176587"/>
    <lineage>
        <taxon>Bacteria</taxon>
        <taxon>Pseudomonadati</taxon>
        <taxon>Bacteroidota</taxon>
        <taxon>Chitinophagia</taxon>
        <taxon>Chitinophagales</taxon>
        <taxon>Chitinophagaceae</taxon>
        <taxon>Niabella</taxon>
    </lineage>
</organism>
<dbReference type="AlphaFoldDB" id="A0A1A9I9E2"/>
<sequence>MQIKLPVVCSGTSLLGNLYRELPYNEKLAIVKEYIAATPAGDTPLFDSAGKYGAGLALEELGKCLQDLGIAKNEVLISNKLAWVQKPLTTPEPTFEKGIWHGLKNDAEQKISYEGILECFRQGNELLGGYIPQLVSVHDPDEYLAAAKDETGYQKRYDDILGAYGALTELKEKGEVAGIGIGAKDWRAIEKIATDIKLDWVMIANSFTIYHHPKDLIAFMDSLYRQGIAIINSAVFHGGFLTGSDYFNYILLNRNNPEHAHYYHWRDRYYEICREFKIEPAAAAIYFGLHVPGVESIALNSSNPARMRKNVEMGHIKIPVDFWNRLKEEELIAEDYPYL</sequence>
<evidence type="ECO:0000313" key="3">
    <source>
        <dbReference type="Proteomes" id="UP000077667"/>
    </source>
</evidence>
<dbReference type="SUPFAM" id="SSF51430">
    <property type="entry name" value="NAD(P)-linked oxidoreductase"/>
    <property type="match status" value="1"/>
</dbReference>
<dbReference type="STRING" id="1176587.A8C56_22240"/>
<gene>
    <name evidence="2" type="ORF">A8C56_22240</name>
</gene>
<dbReference type="GO" id="GO:0005829">
    <property type="term" value="C:cytosol"/>
    <property type="evidence" value="ECO:0007669"/>
    <property type="project" value="TreeGrafter"/>
</dbReference>
<dbReference type="InterPro" id="IPR020471">
    <property type="entry name" value="AKR"/>
</dbReference>
<evidence type="ECO:0000313" key="2">
    <source>
        <dbReference type="EMBL" id="ANH83340.1"/>
    </source>
</evidence>
<dbReference type="GO" id="GO:0016491">
    <property type="term" value="F:oxidoreductase activity"/>
    <property type="evidence" value="ECO:0007669"/>
    <property type="project" value="InterPro"/>
</dbReference>
<reference evidence="2 3" key="1">
    <citation type="submission" date="2016-05" db="EMBL/GenBank/DDBJ databases">
        <title>Niabella ginsenosidivorans BS26 whole genome sequencing.</title>
        <authorList>
            <person name="Im W.T."/>
            <person name="Siddiqi M.Z."/>
        </authorList>
    </citation>
    <scope>NUCLEOTIDE SEQUENCE [LARGE SCALE GENOMIC DNA]</scope>
    <source>
        <strain evidence="2 3">BS26</strain>
    </source>
</reference>
<name>A0A1A9I9E2_9BACT</name>
<dbReference type="PANTHER" id="PTHR42686">
    <property type="entry name" value="GH17980P-RELATED"/>
    <property type="match status" value="1"/>
</dbReference>
<feature type="domain" description="NADP-dependent oxidoreductase" evidence="1">
    <location>
        <begin position="8"/>
        <end position="328"/>
    </location>
</feature>
<dbReference type="InterPro" id="IPR036812">
    <property type="entry name" value="NAD(P)_OxRdtase_dom_sf"/>
</dbReference>
<protein>
    <submittedName>
        <fullName evidence="2">L-fucose dehydrogenase</fullName>
    </submittedName>
</protein>
<dbReference type="InterPro" id="IPR023210">
    <property type="entry name" value="NADP_OxRdtase_dom"/>
</dbReference>
<accession>A0A1A9I9E2</accession>
<dbReference type="PANTHER" id="PTHR42686:SF1">
    <property type="entry name" value="GH17980P-RELATED"/>
    <property type="match status" value="1"/>
</dbReference>